<sequence length="141" mass="15477">MQSIKDRLFSVKASETKLKVPPGVPTSPPGTDPTKTRKIEAQYLPNISILQYASDSGLFGEQARKSMLEEDSSLYRRSLSLNFAFGLTALVRRLFMSAKGHHGSTPTTADVCTERKMINALNTPPGLLLLAVPTSNENRKK</sequence>
<dbReference type="Proteomes" id="UP000016933">
    <property type="component" value="Unassembled WGS sequence"/>
</dbReference>
<dbReference type="HOGENOM" id="CLU_1825237_0_0_1"/>
<gene>
    <name evidence="2" type="ORF">DOTSEDRAFT_39127</name>
</gene>
<feature type="compositionally biased region" description="Pro residues" evidence="1">
    <location>
        <begin position="22"/>
        <end position="31"/>
    </location>
</feature>
<proteinExistence type="predicted"/>
<dbReference type="AlphaFoldDB" id="M2YJ42"/>
<reference evidence="2 3" key="2">
    <citation type="journal article" date="2012" name="PLoS Pathog.">
        <title>Diverse lifestyles and strategies of plant pathogenesis encoded in the genomes of eighteen Dothideomycetes fungi.</title>
        <authorList>
            <person name="Ohm R.A."/>
            <person name="Feau N."/>
            <person name="Henrissat B."/>
            <person name="Schoch C.L."/>
            <person name="Horwitz B.A."/>
            <person name="Barry K.W."/>
            <person name="Condon B.J."/>
            <person name="Copeland A.C."/>
            <person name="Dhillon B."/>
            <person name="Glaser F."/>
            <person name="Hesse C.N."/>
            <person name="Kosti I."/>
            <person name="LaButti K."/>
            <person name="Lindquist E.A."/>
            <person name="Lucas S."/>
            <person name="Salamov A.A."/>
            <person name="Bradshaw R.E."/>
            <person name="Ciuffetti L."/>
            <person name="Hamelin R.C."/>
            <person name="Kema G.H.J."/>
            <person name="Lawrence C."/>
            <person name="Scott J.A."/>
            <person name="Spatafora J.W."/>
            <person name="Turgeon B.G."/>
            <person name="de Wit P.J.G.M."/>
            <person name="Zhong S."/>
            <person name="Goodwin S.B."/>
            <person name="Grigoriev I.V."/>
        </authorList>
    </citation>
    <scope>NUCLEOTIDE SEQUENCE [LARGE SCALE GENOMIC DNA]</scope>
    <source>
        <strain evidence="3">NZE10 / CBS 128990</strain>
    </source>
</reference>
<keyword evidence="3" id="KW-1185">Reference proteome</keyword>
<evidence type="ECO:0000256" key="1">
    <source>
        <dbReference type="SAM" id="MobiDB-lite"/>
    </source>
</evidence>
<evidence type="ECO:0000313" key="2">
    <source>
        <dbReference type="EMBL" id="EME38926.1"/>
    </source>
</evidence>
<reference evidence="3" key="1">
    <citation type="journal article" date="2012" name="PLoS Genet.">
        <title>The genomes of the fungal plant pathogens Cladosporium fulvum and Dothistroma septosporum reveal adaptation to different hosts and lifestyles but also signatures of common ancestry.</title>
        <authorList>
            <person name="de Wit P.J.G.M."/>
            <person name="van der Burgt A."/>
            <person name="Oekmen B."/>
            <person name="Stergiopoulos I."/>
            <person name="Abd-Elsalam K.A."/>
            <person name="Aerts A.L."/>
            <person name="Bahkali A.H."/>
            <person name="Beenen H.G."/>
            <person name="Chettri P."/>
            <person name="Cox M.P."/>
            <person name="Datema E."/>
            <person name="de Vries R.P."/>
            <person name="Dhillon B."/>
            <person name="Ganley A.R."/>
            <person name="Griffiths S.A."/>
            <person name="Guo Y."/>
            <person name="Hamelin R.C."/>
            <person name="Henrissat B."/>
            <person name="Kabir M.S."/>
            <person name="Jashni M.K."/>
            <person name="Kema G."/>
            <person name="Klaubauf S."/>
            <person name="Lapidus A."/>
            <person name="Levasseur A."/>
            <person name="Lindquist E."/>
            <person name="Mehrabi R."/>
            <person name="Ohm R.A."/>
            <person name="Owen T.J."/>
            <person name="Salamov A."/>
            <person name="Schwelm A."/>
            <person name="Schijlen E."/>
            <person name="Sun H."/>
            <person name="van den Burg H.A."/>
            <person name="van Ham R.C.H.J."/>
            <person name="Zhang S."/>
            <person name="Goodwin S.B."/>
            <person name="Grigoriev I.V."/>
            <person name="Collemare J."/>
            <person name="Bradshaw R.E."/>
        </authorList>
    </citation>
    <scope>NUCLEOTIDE SEQUENCE [LARGE SCALE GENOMIC DNA]</scope>
    <source>
        <strain evidence="3">NZE10 / CBS 128990</strain>
    </source>
</reference>
<name>M2YJ42_DOTSN</name>
<feature type="compositionally biased region" description="Basic and acidic residues" evidence="1">
    <location>
        <begin position="1"/>
        <end position="18"/>
    </location>
</feature>
<dbReference type="EMBL" id="KB446546">
    <property type="protein sequence ID" value="EME38926.1"/>
    <property type="molecule type" value="Genomic_DNA"/>
</dbReference>
<accession>M2YJ42</accession>
<evidence type="ECO:0000313" key="3">
    <source>
        <dbReference type="Proteomes" id="UP000016933"/>
    </source>
</evidence>
<feature type="region of interest" description="Disordered" evidence="1">
    <location>
        <begin position="1"/>
        <end position="36"/>
    </location>
</feature>
<protein>
    <submittedName>
        <fullName evidence="2">Uncharacterized protein</fullName>
    </submittedName>
</protein>
<organism evidence="2 3">
    <name type="scientific">Dothistroma septosporum (strain NZE10 / CBS 128990)</name>
    <name type="common">Red band needle blight fungus</name>
    <name type="synonym">Mycosphaerella pini</name>
    <dbReference type="NCBI Taxonomy" id="675120"/>
    <lineage>
        <taxon>Eukaryota</taxon>
        <taxon>Fungi</taxon>
        <taxon>Dikarya</taxon>
        <taxon>Ascomycota</taxon>
        <taxon>Pezizomycotina</taxon>
        <taxon>Dothideomycetes</taxon>
        <taxon>Dothideomycetidae</taxon>
        <taxon>Mycosphaerellales</taxon>
        <taxon>Mycosphaerellaceae</taxon>
        <taxon>Dothistroma</taxon>
    </lineage>
</organism>